<evidence type="ECO:0000313" key="8">
    <source>
        <dbReference type="EMBL" id="MEQ1405012.1"/>
    </source>
</evidence>
<feature type="transmembrane region" description="Helical" evidence="6">
    <location>
        <begin position="272"/>
        <end position="291"/>
    </location>
</feature>
<keyword evidence="4 6" id="KW-1133">Transmembrane helix</keyword>
<feature type="transmembrane region" description="Helical" evidence="6">
    <location>
        <begin position="56"/>
        <end position="75"/>
    </location>
</feature>
<dbReference type="InterPro" id="IPR050638">
    <property type="entry name" value="AA-Vitamin_Transporters"/>
</dbReference>
<organism evidence="8 9">
    <name type="scientific">Neorhizobium phenanthreniclasticum</name>
    <dbReference type="NCBI Taxonomy" id="3157917"/>
    <lineage>
        <taxon>Bacteria</taxon>
        <taxon>Pseudomonadati</taxon>
        <taxon>Pseudomonadota</taxon>
        <taxon>Alphaproteobacteria</taxon>
        <taxon>Hyphomicrobiales</taxon>
        <taxon>Rhizobiaceae</taxon>
        <taxon>Rhizobium/Agrobacterium group</taxon>
        <taxon>Neorhizobium</taxon>
    </lineage>
</organism>
<protein>
    <submittedName>
        <fullName evidence="8">DMT family transporter</fullName>
    </submittedName>
</protein>
<keyword evidence="5 6" id="KW-0472">Membrane</keyword>
<comment type="similarity">
    <text evidence="2">Belongs to the EamA transporter family.</text>
</comment>
<gene>
    <name evidence="8" type="ORF">ABK249_08730</name>
</gene>
<feature type="transmembrane region" description="Helical" evidence="6">
    <location>
        <begin position="87"/>
        <end position="109"/>
    </location>
</feature>
<comment type="subcellular location">
    <subcellularLocation>
        <location evidence="1">Membrane</location>
        <topology evidence="1">Multi-pass membrane protein</topology>
    </subcellularLocation>
</comment>
<sequence>MEFAMAPGHYSIKKTLLLNRMDGMPIGILAALATCALWGLTFVAPRAVDPFTPWDLAVARYGLFGVASFVLMANRRFRPVAFSAGRIAVGLGLGCLGYVGYFLAVAYAVRLAGAAVPPLVIGTMPVLLALIANWRDDTVRWRSLALPFSLIVAGVLVVNLDALSTVVPQGRGMVLLGALSAVAALAIWIVYGLANGIVMRACDAPDALRWTGVQGLGAALGSLVILPFTNFGEISASPSEISRFAGWALLTGLAGSWFATWCWVVASRRLPIALAAQLIVAETVFGLAYGFMFEARWPSGAEWVGAALQIFGVAAAIRAFTLPCAPDARWLPKDRKAKTEAAG</sequence>
<dbReference type="SUPFAM" id="SSF103481">
    <property type="entry name" value="Multidrug resistance efflux transporter EmrE"/>
    <property type="match status" value="1"/>
</dbReference>
<dbReference type="PANTHER" id="PTHR32322:SF2">
    <property type="entry name" value="EAMA DOMAIN-CONTAINING PROTEIN"/>
    <property type="match status" value="1"/>
</dbReference>
<keyword evidence="3 6" id="KW-0812">Transmembrane</keyword>
<evidence type="ECO:0000256" key="1">
    <source>
        <dbReference type="ARBA" id="ARBA00004141"/>
    </source>
</evidence>
<dbReference type="InterPro" id="IPR037185">
    <property type="entry name" value="EmrE-like"/>
</dbReference>
<evidence type="ECO:0000256" key="6">
    <source>
        <dbReference type="SAM" id="Phobius"/>
    </source>
</evidence>
<dbReference type="PANTHER" id="PTHR32322">
    <property type="entry name" value="INNER MEMBRANE TRANSPORTER"/>
    <property type="match status" value="1"/>
</dbReference>
<feature type="transmembrane region" description="Helical" evidence="6">
    <location>
        <begin position="173"/>
        <end position="198"/>
    </location>
</feature>
<evidence type="ECO:0000256" key="4">
    <source>
        <dbReference type="ARBA" id="ARBA00022989"/>
    </source>
</evidence>
<feature type="transmembrane region" description="Helical" evidence="6">
    <location>
        <begin position="303"/>
        <end position="325"/>
    </location>
</feature>
<dbReference type="Pfam" id="PF00892">
    <property type="entry name" value="EamA"/>
    <property type="match status" value="1"/>
</dbReference>
<feature type="transmembrane region" description="Helical" evidence="6">
    <location>
        <begin position="210"/>
        <end position="232"/>
    </location>
</feature>
<dbReference type="RefSeq" id="WP_244446847.1">
    <property type="nucleotide sequence ID" value="NZ_JBEAAL010000004.1"/>
</dbReference>
<feature type="transmembrane region" description="Helical" evidence="6">
    <location>
        <begin position="23"/>
        <end position="44"/>
    </location>
</feature>
<evidence type="ECO:0000313" key="9">
    <source>
        <dbReference type="Proteomes" id="UP001496627"/>
    </source>
</evidence>
<dbReference type="EMBL" id="JBEAAL010000004">
    <property type="protein sequence ID" value="MEQ1405012.1"/>
    <property type="molecule type" value="Genomic_DNA"/>
</dbReference>
<feature type="transmembrane region" description="Helical" evidence="6">
    <location>
        <begin position="115"/>
        <end position="132"/>
    </location>
</feature>
<dbReference type="InterPro" id="IPR000620">
    <property type="entry name" value="EamA_dom"/>
</dbReference>
<evidence type="ECO:0000256" key="3">
    <source>
        <dbReference type="ARBA" id="ARBA00022692"/>
    </source>
</evidence>
<name>A0ABV0LZI9_9HYPH</name>
<accession>A0ABV0LZI9</accession>
<dbReference type="Proteomes" id="UP001496627">
    <property type="component" value="Unassembled WGS sequence"/>
</dbReference>
<feature type="transmembrane region" description="Helical" evidence="6">
    <location>
        <begin position="144"/>
        <end position="167"/>
    </location>
</feature>
<feature type="transmembrane region" description="Helical" evidence="6">
    <location>
        <begin position="244"/>
        <end position="265"/>
    </location>
</feature>
<proteinExistence type="inferred from homology"/>
<reference evidence="8 9" key="1">
    <citation type="submission" date="2024-05" db="EMBL/GenBank/DDBJ databases">
        <title>Neorhizobium sp. Rsf11, a plant growth promoting and heavy metal resistant PAH-degrader.</title>
        <authorList>
            <person name="Golubev S.N."/>
            <person name="Muratova A.Y."/>
            <person name="Markelova M.I."/>
        </authorList>
    </citation>
    <scope>NUCLEOTIDE SEQUENCE [LARGE SCALE GENOMIC DNA]</scope>
    <source>
        <strain evidence="8 9">Rsf11</strain>
    </source>
</reference>
<evidence type="ECO:0000259" key="7">
    <source>
        <dbReference type="Pfam" id="PF00892"/>
    </source>
</evidence>
<feature type="domain" description="EamA" evidence="7">
    <location>
        <begin position="26"/>
        <end position="159"/>
    </location>
</feature>
<evidence type="ECO:0000256" key="5">
    <source>
        <dbReference type="ARBA" id="ARBA00023136"/>
    </source>
</evidence>
<comment type="caution">
    <text evidence="8">The sequence shown here is derived from an EMBL/GenBank/DDBJ whole genome shotgun (WGS) entry which is preliminary data.</text>
</comment>
<evidence type="ECO:0000256" key="2">
    <source>
        <dbReference type="ARBA" id="ARBA00007362"/>
    </source>
</evidence>
<keyword evidence="9" id="KW-1185">Reference proteome</keyword>